<evidence type="ECO:0000313" key="6">
    <source>
        <dbReference type="EMBL" id="RKP20108.1"/>
    </source>
</evidence>
<sequence length="615" mass="70572">MLLQFTKRYMSTFSMQQKIPRLPIPTLEETSKRYLLSLQPLLGPNDYTRAESAVNDFIKPNGFGQLLQNRLYEYDKVQKYSWLEDIWFNKAYLEYREPVLVNVNWFMLMKDSPIVPESLLVQKGEGQPLCDIQLYRAACIIRFALEYHLKIIKEEIPVDKIKDTVLCMNQYRNMFGVTRIPKENRDEILFPFPSSSKTVCILIEDQIYSLQVIGDNGIYSIGEILNELKALKDVHLKSTKYESVCVLTGEHRDVWTKAYNILSKSEINKESFNKINNSLLCMSLDHVSPGNDLDLSARMAFHRLDGRNRWFDKALSFCVFSNGRAALNGEHSPCDAVVPGYILDYIVSQESKLGNIEEIKTDQNYLFDHLKWDVNDEVKQMIENAKANVLKTINDQDTVVFYFKVGSLALKELRCSPDGFAQMGMQLAFYKMHQRCPATYESASTRQFLHGRTECVRVLSNESLKFVQSMQDFKESDSTKFDNFKEALKSHLRYMTDATLGRGVDRHLLGLRMMMQPDESHQMFKDPSFAASCNFELSTSNMSPGNAQLALGFGTVTDTGYGINYAIAKDYMKFTISSKYSCPETSSSQFRQLLENSLKEIHSLLVKNSQSTAKL</sequence>
<evidence type="ECO:0000313" key="7">
    <source>
        <dbReference type="Proteomes" id="UP000281549"/>
    </source>
</evidence>
<proteinExistence type="inferred from homology"/>
<dbReference type="PANTHER" id="PTHR22589">
    <property type="entry name" value="CARNITINE O-ACYLTRANSFERASE"/>
    <property type="match status" value="1"/>
</dbReference>
<dbReference type="Gene3D" id="3.30.559.70">
    <property type="entry name" value="Choline/Carnitine o-acyltransferase, domain 2"/>
    <property type="match status" value="1"/>
</dbReference>
<evidence type="ECO:0000256" key="1">
    <source>
        <dbReference type="ARBA" id="ARBA00005232"/>
    </source>
</evidence>
<dbReference type="Proteomes" id="UP000281549">
    <property type="component" value="Unassembled WGS sequence"/>
</dbReference>
<dbReference type="AlphaFoldDB" id="A0A4P9YKW4"/>
<feature type="domain" description="Choline/carnitine acyltransferase" evidence="5">
    <location>
        <begin position="22"/>
        <end position="595"/>
    </location>
</feature>
<dbReference type="InterPro" id="IPR000542">
    <property type="entry name" value="Carn_acyl_trans"/>
</dbReference>
<dbReference type="InterPro" id="IPR042231">
    <property type="entry name" value="Cho/carn_acyl_trans_2"/>
</dbReference>
<dbReference type="InterPro" id="IPR039551">
    <property type="entry name" value="Cho/carn_acyl_trans"/>
</dbReference>
<evidence type="ECO:0000259" key="5">
    <source>
        <dbReference type="Pfam" id="PF00755"/>
    </source>
</evidence>
<dbReference type="SUPFAM" id="SSF52777">
    <property type="entry name" value="CoA-dependent acyltransferases"/>
    <property type="match status" value="2"/>
</dbReference>
<dbReference type="InterPro" id="IPR023213">
    <property type="entry name" value="CAT-like_dom_sf"/>
</dbReference>
<protein>
    <submittedName>
        <fullName evidence="6">Acyltransferase ChoActase/COT/CPT</fullName>
    </submittedName>
</protein>
<evidence type="ECO:0000256" key="4">
    <source>
        <dbReference type="PIRSR" id="PIRSR600542-1"/>
    </source>
</evidence>
<dbReference type="Gene3D" id="3.30.559.10">
    <property type="entry name" value="Chloramphenicol acetyltransferase-like domain"/>
    <property type="match status" value="1"/>
</dbReference>
<organism evidence="6 7">
    <name type="scientific">Rozella allomycis (strain CSF55)</name>
    <dbReference type="NCBI Taxonomy" id="988480"/>
    <lineage>
        <taxon>Eukaryota</taxon>
        <taxon>Fungi</taxon>
        <taxon>Fungi incertae sedis</taxon>
        <taxon>Cryptomycota</taxon>
        <taxon>Cryptomycota incertae sedis</taxon>
        <taxon>Rozella</taxon>
    </lineage>
</organism>
<dbReference type="PANTHER" id="PTHR22589:SF107">
    <property type="entry name" value="CHOLINE_CARNITINE ACYLTRANSFERASE DOMAIN-CONTAINING PROTEIN"/>
    <property type="match status" value="1"/>
</dbReference>
<keyword evidence="2 6" id="KW-0808">Transferase</keyword>
<accession>A0A4P9YKW4</accession>
<dbReference type="Pfam" id="PF00755">
    <property type="entry name" value="Carn_acyltransf"/>
    <property type="match status" value="1"/>
</dbReference>
<comment type="similarity">
    <text evidence="1">Belongs to the carnitine/choline acetyltransferase family.</text>
</comment>
<dbReference type="EMBL" id="ML005111">
    <property type="protein sequence ID" value="RKP20108.1"/>
    <property type="molecule type" value="Genomic_DNA"/>
</dbReference>
<reference evidence="7" key="1">
    <citation type="journal article" date="2018" name="Nat. Microbiol.">
        <title>Leveraging single-cell genomics to expand the fungal tree of life.</title>
        <authorList>
            <person name="Ahrendt S.R."/>
            <person name="Quandt C.A."/>
            <person name="Ciobanu D."/>
            <person name="Clum A."/>
            <person name="Salamov A."/>
            <person name="Andreopoulos B."/>
            <person name="Cheng J.F."/>
            <person name="Woyke T."/>
            <person name="Pelin A."/>
            <person name="Henrissat B."/>
            <person name="Reynolds N.K."/>
            <person name="Benny G.L."/>
            <person name="Smith M.E."/>
            <person name="James T.Y."/>
            <person name="Grigoriev I.V."/>
        </authorList>
    </citation>
    <scope>NUCLEOTIDE SEQUENCE [LARGE SCALE GENOMIC DNA]</scope>
    <source>
        <strain evidence="7">CSF55</strain>
    </source>
</reference>
<evidence type="ECO:0000256" key="2">
    <source>
        <dbReference type="ARBA" id="ARBA00022679"/>
    </source>
</evidence>
<dbReference type="GO" id="GO:0016746">
    <property type="term" value="F:acyltransferase activity"/>
    <property type="evidence" value="ECO:0007669"/>
    <property type="project" value="UniProtKB-KW"/>
</dbReference>
<evidence type="ECO:0000256" key="3">
    <source>
        <dbReference type="ARBA" id="ARBA00023315"/>
    </source>
</evidence>
<feature type="active site" description="Proton acceptor" evidence="4">
    <location>
        <position position="331"/>
    </location>
</feature>
<name>A0A4P9YKW4_ROZAC</name>
<gene>
    <name evidence="6" type="ORF">ROZALSC1DRAFT_28363</name>
</gene>
<keyword evidence="3 6" id="KW-0012">Acyltransferase</keyword>